<evidence type="ECO:0000256" key="2">
    <source>
        <dbReference type="SAM" id="SignalP"/>
    </source>
</evidence>
<dbReference type="Proteomes" id="UP000095283">
    <property type="component" value="Unplaced"/>
</dbReference>
<feature type="signal peptide" evidence="2">
    <location>
        <begin position="1"/>
        <end position="16"/>
    </location>
</feature>
<keyword evidence="3" id="KW-1185">Reference proteome</keyword>
<organism evidence="3 4">
    <name type="scientific">Heterorhabditis bacteriophora</name>
    <name type="common">Entomopathogenic nematode worm</name>
    <dbReference type="NCBI Taxonomy" id="37862"/>
    <lineage>
        <taxon>Eukaryota</taxon>
        <taxon>Metazoa</taxon>
        <taxon>Ecdysozoa</taxon>
        <taxon>Nematoda</taxon>
        <taxon>Chromadorea</taxon>
        <taxon>Rhabditida</taxon>
        <taxon>Rhabditina</taxon>
        <taxon>Rhabditomorpha</taxon>
        <taxon>Strongyloidea</taxon>
        <taxon>Heterorhabditidae</taxon>
        <taxon>Heterorhabditis</taxon>
    </lineage>
</organism>
<keyword evidence="1" id="KW-0812">Transmembrane</keyword>
<keyword evidence="1" id="KW-0472">Membrane</keyword>
<name>A0A1I7X1Y6_HETBA</name>
<evidence type="ECO:0000313" key="4">
    <source>
        <dbReference type="WBParaSite" id="Hba_11414"/>
    </source>
</evidence>
<feature type="chain" id="PRO_5009310928" evidence="2">
    <location>
        <begin position="17"/>
        <end position="130"/>
    </location>
</feature>
<evidence type="ECO:0000256" key="1">
    <source>
        <dbReference type="SAM" id="Phobius"/>
    </source>
</evidence>
<evidence type="ECO:0000313" key="3">
    <source>
        <dbReference type="Proteomes" id="UP000095283"/>
    </source>
</evidence>
<feature type="transmembrane region" description="Helical" evidence="1">
    <location>
        <begin position="47"/>
        <end position="67"/>
    </location>
</feature>
<dbReference type="WBParaSite" id="Hba_11414">
    <property type="protein sequence ID" value="Hba_11414"/>
    <property type="gene ID" value="Hba_11414"/>
</dbReference>
<feature type="transmembrane region" description="Helical" evidence="1">
    <location>
        <begin position="73"/>
        <end position="95"/>
    </location>
</feature>
<sequence length="130" mass="15515">MQFNSILLLVIPLTYAIRCYDYTSTNIVKNGMHYWYKENTLSEHLKFSSNSFSLLFMFCFILTTLVIKSFKFIFIPILSLKFLSLIQVFIYSLLISSIFKKILQKFQFILFLYTFIRYFPTKCTLICHSC</sequence>
<proteinExistence type="predicted"/>
<accession>A0A1I7X1Y6</accession>
<protein>
    <submittedName>
        <fullName evidence="4">Uncharacterized protein</fullName>
    </submittedName>
</protein>
<dbReference type="AlphaFoldDB" id="A0A1I7X1Y6"/>
<keyword evidence="1" id="KW-1133">Transmembrane helix</keyword>
<reference evidence="4" key="1">
    <citation type="submission" date="2016-11" db="UniProtKB">
        <authorList>
            <consortium name="WormBaseParasite"/>
        </authorList>
    </citation>
    <scope>IDENTIFICATION</scope>
</reference>
<keyword evidence="2" id="KW-0732">Signal</keyword>